<evidence type="ECO:0000256" key="2">
    <source>
        <dbReference type="SAM" id="SignalP"/>
    </source>
</evidence>
<name>A0A150WEU5_BDEBC</name>
<feature type="chain" id="PRO_5007572662" description="LysM domain-containing protein" evidence="2">
    <location>
        <begin position="25"/>
        <end position="385"/>
    </location>
</feature>
<evidence type="ECO:0000313" key="3">
    <source>
        <dbReference type="EMBL" id="KYG61435.1"/>
    </source>
</evidence>
<sequence>MKRFGRYSRILMAIILSCVQGAQAETYVLRNSSSECSPLQQKVFYKIKTGDTLGGVLYRFNIGPLWGPQRFVDKTASSNQIPKRDTLRVNDTIVLPLHCQNELDKFITEEKNGDIYVVALKTEDVRQTAAETPAPAPLIAPVATTTPTPTPTPPPTLTPAPLIDASTTDYSTVGVDIYGEYSALIGVDKANGTTGKLLSKMDPGVKLSWSQQWDSEMRSELYFSMLNASYQSEKNGVALKNNEFVKTGFGASIFFNHSHRLEWGLGFSQDSEIFYRGSGVGNGLEFNTIPLLKLHPEFKYLLIERRHLSLSGQAGASWYSGGTYDTYTVDNGLGADLSLSVKHQMDSGNDFHCQAYFEIRKQNTSLLELEEKSTGLKCGLGWRMP</sequence>
<feature type="region of interest" description="Disordered" evidence="1">
    <location>
        <begin position="139"/>
        <end position="163"/>
    </location>
</feature>
<accession>A0A150WEU5</accession>
<dbReference type="InterPro" id="IPR036779">
    <property type="entry name" value="LysM_dom_sf"/>
</dbReference>
<dbReference type="Gene3D" id="3.10.350.10">
    <property type="entry name" value="LysM domain"/>
    <property type="match status" value="1"/>
</dbReference>
<gene>
    <name evidence="3" type="ORF">AZI86_17120</name>
</gene>
<dbReference type="EMBL" id="LUKE01000006">
    <property type="protein sequence ID" value="KYG61435.1"/>
    <property type="molecule type" value="Genomic_DNA"/>
</dbReference>
<evidence type="ECO:0000256" key="1">
    <source>
        <dbReference type="SAM" id="MobiDB-lite"/>
    </source>
</evidence>
<comment type="caution">
    <text evidence="3">The sequence shown here is derived from an EMBL/GenBank/DDBJ whole genome shotgun (WGS) entry which is preliminary data.</text>
</comment>
<protein>
    <recommendedName>
        <fullName evidence="5">LysM domain-containing protein</fullName>
    </recommendedName>
</protein>
<reference evidence="3 4" key="1">
    <citation type="submission" date="2016-03" db="EMBL/GenBank/DDBJ databases">
        <authorList>
            <person name="Ploux O."/>
        </authorList>
    </citation>
    <scope>NUCLEOTIDE SEQUENCE [LARGE SCALE GENOMIC DNA]</scope>
    <source>
        <strain evidence="3 4">R0</strain>
    </source>
</reference>
<feature type="compositionally biased region" description="Pro residues" evidence="1">
    <location>
        <begin position="148"/>
        <end position="158"/>
    </location>
</feature>
<keyword evidence="2" id="KW-0732">Signal</keyword>
<evidence type="ECO:0000313" key="4">
    <source>
        <dbReference type="Proteomes" id="UP000075320"/>
    </source>
</evidence>
<organism evidence="3 4">
    <name type="scientific">Bdellovibrio bacteriovorus</name>
    <dbReference type="NCBI Taxonomy" id="959"/>
    <lineage>
        <taxon>Bacteria</taxon>
        <taxon>Pseudomonadati</taxon>
        <taxon>Bdellovibrionota</taxon>
        <taxon>Bdellovibrionia</taxon>
        <taxon>Bdellovibrionales</taxon>
        <taxon>Pseudobdellovibrionaceae</taxon>
        <taxon>Bdellovibrio</taxon>
    </lineage>
</organism>
<keyword evidence="4" id="KW-1185">Reference proteome</keyword>
<dbReference type="Proteomes" id="UP000075320">
    <property type="component" value="Unassembled WGS sequence"/>
</dbReference>
<proteinExistence type="predicted"/>
<feature type="signal peptide" evidence="2">
    <location>
        <begin position="1"/>
        <end position="24"/>
    </location>
</feature>
<dbReference type="RefSeq" id="WP_061836517.1">
    <property type="nucleotide sequence ID" value="NZ_LUKE01000006.1"/>
</dbReference>
<dbReference type="AlphaFoldDB" id="A0A150WEU5"/>
<evidence type="ECO:0008006" key="5">
    <source>
        <dbReference type="Google" id="ProtNLM"/>
    </source>
</evidence>